<comment type="caution">
    <text evidence="1">The sequence shown here is derived from an EMBL/GenBank/DDBJ whole genome shotgun (WGS) entry which is preliminary data.</text>
</comment>
<dbReference type="SUPFAM" id="SSF53254">
    <property type="entry name" value="Phosphoglycerate mutase-like"/>
    <property type="match status" value="1"/>
</dbReference>
<organism evidence="1 2">
    <name type="scientific">Sediminivirga luteola</name>
    <dbReference type="NCBI Taxonomy" id="1774748"/>
    <lineage>
        <taxon>Bacteria</taxon>
        <taxon>Bacillati</taxon>
        <taxon>Actinomycetota</taxon>
        <taxon>Actinomycetes</taxon>
        <taxon>Micrococcales</taxon>
        <taxon>Brevibacteriaceae</taxon>
        <taxon>Sediminivirga</taxon>
    </lineage>
</organism>
<evidence type="ECO:0000313" key="2">
    <source>
        <dbReference type="Proteomes" id="UP000616114"/>
    </source>
</evidence>
<name>A0A8J2TUG0_9MICO</name>
<dbReference type="Pfam" id="PF00300">
    <property type="entry name" value="His_Phos_1"/>
    <property type="match status" value="1"/>
</dbReference>
<dbReference type="PANTHER" id="PTHR48100">
    <property type="entry name" value="BROAD-SPECIFICITY PHOSPHATASE YOR283W-RELATED"/>
    <property type="match status" value="1"/>
</dbReference>
<protein>
    <submittedName>
        <fullName evidence="1">Phosphoglycerate mutase</fullName>
    </submittedName>
</protein>
<keyword evidence="2" id="KW-1185">Reference proteome</keyword>
<reference evidence="1" key="2">
    <citation type="submission" date="2020-09" db="EMBL/GenBank/DDBJ databases">
        <authorList>
            <person name="Sun Q."/>
            <person name="Zhou Y."/>
        </authorList>
    </citation>
    <scope>NUCLEOTIDE SEQUENCE</scope>
    <source>
        <strain evidence="1">CGMCC 1.12785</strain>
    </source>
</reference>
<dbReference type="InterPro" id="IPR013078">
    <property type="entry name" value="His_Pase_superF_clade-1"/>
</dbReference>
<gene>
    <name evidence="1" type="ORF">GCM10011333_00870</name>
</gene>
<sequence>MGTMAATTIHLLRHGEVHNPEGILYGRLPGYHLSERGFEMAERVGAVLSGQHEIREIVSSPLLRARQTAEPLARLTGLEPTIDHRVIEAENDFQGQKVSKDRLLRSPAMLAKTWNPFLPSWGEPYHKQVLRMKAAVTSLRRRVDGGVGVVVSHQLPIWVTRLHAENRRLWHDPRSRECSLASLTTLTFDGHRLVDLSYAEPCRDLLPEKAVPGA</sequence>
<dbReference type="InterPro" id="IPR050275">
    <property type="entry name" value="PGM_Phosphatase"/>
</dbReference>
<dbReference type="GO" id="GO:0005737">
    <property type="term" value="C:cytoplasm"/>
    <property type="evidence" value="ECO:0007669"/>
    <property type="project" value="TreeGrafter"/>
</dbReference>
<proteinExistence type="predicted"/>
<dbReference type="Gene3D" id="3.40.50.1240">
    <property type="entry name" value="Phosphoglycerate mutase-like"/>
    <property type="match status" value="1"/>
</dbReference>
<dbReference type="EMBL" id="BMFY01000001">
    <property type="protein sequence ID" value="GGA02170.1"/>
    <property type="molecule type" value="Genomic_DNA"/>
</dbReference>
<dbReference type="GO" id="GO:0016791">
    <property type="term" value="F:phosphatase activity"/>
    <property type="evidence" value="ECO:0007669"/>
    <property type="project" value="TreeGrafter"/>
</dbReference>
<dbReference type="AlphaFoldDB" id="A0A8J2TUG0"/>
<accession>A0A8J2TUG0</accession>
<dbReference type="CDD" id="cd07067">
    <property type="entry name" value="HP_PGM_like"/>
    <property type="match status" value="1"/>
</dbReference>
<dbReference type="InterPro" id="IPR029033">
    <property type="entry name" value="His_PPase_superfam"/>
</dbReference>
<dbReference type="PANTHER" id="PTHR48100:SF51">
    <property type="entry name" value="PHOSPHOGLYCERATE MUTASE"/>
    <property type="match status" value="1"/>
</dbReference>
<reference evidence="1" key="1">
    <citation type="journal article" date="2014" name="Int. J. Syst. Evol. Microbiol.">
        <title>Complete genome sequence of Corynebacterium casei LMG S-19264T (=DSM 44701T), isolated from a smear-ripened cheese.</title>
        <authorList>
            <consortium name="US DOE Joint Genome Institute (JGI-PGF)"/>
            <person name="Walter F."/>
            <person name="Albersmeier A."/>
            <person name="Kalinowski J."/>
            <person name="Ruckert C."/>
        </authorList>
    </citation>
    <scope>NUCLEOTIDE SEQUENCE</scope>
    <source>
        <strain evidence="1">CGMCC 1.12785</strain>
    </source>
</reference>
<evidence type="ECO:0000313" key="1">
    <source>
        <dbReference type="EMBL" id="GGA02170.1"/>
    </source>
</evidence>
<dbReference type="SMART" id="SM00855">
    <property type="entry name" value="PGAM"/>
    <property type="match status" value="1"/>
</dbReference>
<dbReference type="Proteomes" id="UP000616114">
    <property type="component" value="Unassembled WGS sequence"/>
</dbReference>